<evidence type="ECO:0000313" key="4">
    <source>
        <dbReference type="Proteomes" id="UP001652503"/>
    </source>
</evidence>
<dbReference type="SUPFAM" id="SSF53474">
    <property type="entry name" value="alpha/beta-Hydrolases"/>
    <property type="match status" value="1"/>
</dbReference>
<dbReference type="Pfam" id="PF12697">
    <property type="entry name" value="Abhydrolase_6"/>
    <property type="match status" value="1"/>
</dbReference>
<keyword evidence="4" id="KW-1185">Reference proteome</keyword>
<accession>A0ABT2YWW1</accession>
<feature type="domain" description="AB hydrolase-1" evidence="2">
    <location>
        <begin position="25"/>
        <end position="248"/>
    </location>
</feature>
<comment type="caution">
    <text evidence="3">The sequence shown here is derived from an EMBL/GenBank/DDBJ whole genome shotgun (WGS) entry which is preliminary data.</text>
</comment>
<dbReference type="InterPro" id="IPR000073">
    <property type="entry name" value="AB_hydrolase_1"/>
</dbReference>
<gene>
    <name evidence="3" type="ORF">OE647_01285</name>
</gene>
<sequence>MTSRTLRLSDGGTARVLEAGAGEPLLLIHGVGLRAEAWGPQMGLDAHVIAVDMPGHGDSSPLAEGARLPDYVAWAARVIEALDLGPVSVAGHSMGSLIAAGLAVTRPDLVRRVALVNGVYRRTPEARAAVLARADDIAAGKGSIEAPLARWFNADEEAVRDRVAGWLSCVKQDGYASAYRAFAEGDADYADRLGDIACPLLALTGDGDPNSTPEMSQAMAAMAAQGRAVVIPGHRHMVNLTAPEAVTAELQRWLSTTETL</sequence>
<evidence type="ECO:0000313" key="3">
    <source>
        <dbReference type="EMBL" id="MCV2863367.1"/>
    </source>
</evidence>
<proteinExistence type="predicted"/>
<reference evidence="3 4" key="1">
    <citation type="submission" date="2022-10" db="EMBL/GenBank/DDBJ databases">
        <title>Defluviimonas sp. nov., isolated from ocean surface water.</title>
        <authorList>
            <person name="He W."/>
            <person name="Wang L."/>
            <person name="Zhang D.-F."/>
        </authorList>
    </citation>
    <scope>NUCLEOTIDE SEQUENCE [LARGE SCALE GENOMIC DNA]</scope>
    <source>
        <strain evidence="3 4">WL0075</strain>
    </source>
</reference>
<dbReference type="InterPro" id="IPR029058">
    <property type="entry name" value="AB_hydrolase_fold"/>
</dbReference>
<dbReference type="InterPro" id="IPR050266">
    <property type="entry name" value="AB_hydrolase_sf"/>
</dbReference>
<dbReference type="Gene3D" id="3.40.50.1820">
    <property type="entry name" value="alpha/beta hydrolase"/>
    <property type="match status" value="1"/>
</dbReference>
<name>A0ABT2YWW1_9RHOB</name>
<organism evidence="3 4">
    <name type="scientific">Albidovulum sediminicola</name>
    <dbReference type="NCBI Taxonomy" id="2984331"/>
    <lineage>
        <taxon>Bacteria</taxon>
        <taxon>Pseudomonadati</taxon>
        <taxon>Pseudomonadota</taxon>
        <taxon>Alphaproteobacteria</taxon>
        <taxon>Rhodobacterales</taxon>
        <taxon>Paracoccaceae</taxon>
        <taxon>Albidovulum</taxon>
    </lineage>
</organism>
<dbReference type="EMBL" id="JAOWLA010000001">
    <property type="protein sequence ID" value="MCV2863367.1"/>
    <property type="molecule type" value="Genomic_DNA"/>
</dbReference>
<dbReference type="PANTHER" id="PTHR43798:SF31">
    <property type="entry name" value="AB HYDROLASE SUPERFAMILY PROTEIN YCLE"/>
    <property type="match status" value="1"/>
</dbReference>
<evidence type="ECO:0000259" key="2">
    <source>
        <dbReference type="Pfam" id="PF12697"/>
    </source>
</evidence>
<dbReference type="Proteomes" id="UP001652503">
    <property type="component" value="Unassembled WGS sequence"/>
</dbReference>
<dbReference type="PANTHER" id="PTHR43798">
    <property type="entry name" value="MONOACYLGLYCEROL LIPASE"/>
    <property type="match status" value="1"/>
</dbReference>
<keyword evidence="1 3" id="KW-0378">Hydrolase</keyword>
<dbReference type="PRINTS" id="PR00111">
    <property type="entry name" value="ABHYDROLASE"/>
</dbReference>
<evidence type="ECO:0000256" key="1">
    <source>
        <dbReference type="ARBA" id="ARBA00022801"/>
    </source>
</evidence>
<dbReference type="GO" id="GO:0016787">
    <property type="term" value="F:hydrolase activity"/>
    <property type="evidence" value="ECO:0007669"/>
    <property type="project" value="UniProtKB-KW"/>
</dbReference>
<protein>
    <submittedName>
        <fullName evidence="3">Alpha/beta hydrolase</fullName>
    </submittedName>
</protein>
<dbReference type="RefSeq" id="WP_263719774.1">
    <property type="nucleotide sequence ID" value="NZ_JAOWLA010000001.1"/>
</dbReference>